<dbReference type="InterPro" id="IPR052028">
    <property type="entry name" value="HipA_Ser/Thr_kinase"/>
</dbReference>
<organism evidence="5 6">
    <name type="scientific">Bacteroides stercoris</name>
    <dbReference type="NCBI Taxonomy" id="46506"/>
    <lineage>
        <taxon>Bacteria</taxon>
        <taxon>Pseudomonadati</taxon>
        <taxon>Bacteroidota</taxon>
        <taxon>Bacteroidia</taxon>
        <taxon>Bacteroidales</taxon>
        <taxon>Bacteroidaceae</taxon>
        <taxon>Bacteroides</taxon>
    </lineage>
</organism>
<name>A0A414PRX1_BACSE</name>
<dbReference type="Proteomes" id="UP000283762">
    <property type="component" value="Unassembled WGS sequence"/>
</dbReference>
<evidence type="ECO:0000256" key="1">
    <source>
        <dbReference type="ARBA" id="ARBA00010164"/>
    </source>
</evidence>
<comment type="caution">
    <text evidence="5">The sequence shown here is derived from an EMBL/GenBank/DDBJ whole genome shotgun (WGS) entry which is preliminary data.</text>
</comment>
<feature type="non-terminal residue" evidence="5">
    <location>
        <position position="1"/>
    </location>
</feature>
<dbReference type="Gene3D" id="1.10.1070.20">
    <property type="match status" value="1"/>
</dbReference>
<proteinExistence type="inferred from homology"/>
<evidence type="ECO:0000256" key="3">
    <source>
        <dbReference type="ARBA" id="ARBA00022777"/>
    </source>
</evidence>
<dbReference type="GO" id="GO:0005829">
    <property type="term" value="C:cytosol"/>
    <property type="evidence" value="ECO:0007669"/>
    <property type="project" value="TreeGrafter"/>
</dbReference>
<dbReference type="PANTHER" id="PTHR37419">
    <property type="entry name" value="SERINE/THREONINE-PROTEIN KINASE TOXIN HIPA"/>
    <property type="match status" value="1"/>
</dbReference>
<comment type="similarity">
    <text evidence="1">Belongs to the HipA Ser/Thr kinase family.</text>
</comment>
<dbReference type="Pfam" id="PF07804">
    <property type="entry name" value="HipA_C"/>
    <property type="match status" value="1"/>
</dbReference>
<keyword evidence="3" id="KW-0418">Kinase</keyword>
<evidence type="ECO:0000259" key="4">
    <source>
        <dbReference type="Pfam" id="PF07804"/>
    </source>
</evidence>
<protein>
    <submittedName>
        <fullName evidence="5">Type II toxin-antitoxin system HipA family toxin</fullName>
    </submittedName>
</protein>
<dbReference type="InterPro" id="IPR012893">
    <property type="entry name" value="HipA-like_C"/>
</dbReference>
<dbReference type="RefSeq" id="WP_147398659.1">
    <property type="nucleotide sequence ID" value="NZ_QRHJ01000056.1"/>
</dbReference>
<accession>A0A414PRX1</accession>
<feature type="domain" description="HipA-like C-terminal" evidence="4">
    <location>
        <begin position="1"/>
        <end position="177"/>
    </location>
</feature>
<sequence>KFDEHQKMPTTRIEYSYYLMAVDAGLQMMPSRLLEGEQTAHFLTERFDRRNGKKVHIQTLAAMNPSADSYEALFEAACRIGVPPGELRQLFRLMVLNVLGGNVDDHNKNFSFLMGDDGRWHVAPAYDYTFSVDPDAPYYVNRHSMTINNRTEGITAADLLEVARRYGIKAAEPFIEKTIGIVSRYPEYGREAGVGEEWIGTIEKEIAARVECVRAD</sequence>
<keyword evidence="2" id="KW-0808">Transferase</keyword>
<dbReference type="EMBL" id="QRHJ01000056">
    <property type="protein sequence ID" value="RHF71307.1"/>
    <property type="molecule type" value="Genomic_DNA"/>
</dbReference>
<reference evidence="5 6" key="1">
    <citation type="submission" date="2018-08" db="EMBL/GenBank/DDBJ databases">
        <title>A genome reference for cultivated species of the human gut microbiota.</title>
        <authorList>
            <person name="Zou Y."/>
            <person name="Xue W."/>
            <person name="Luo G."/>
        </authorList>
    </citation>
    <scope>NUCLEOTIDE SEQUENCE [LARGE SCALE GENOMIC DNA]</scope>
    <source>
        <strain evidence="5 6">AM25-16</strain>
    </source>
</reference>
<dbReference type="AlphaFoldDB" id="A0A414PRX1"/>
<dbReference type="PANTHER" id="PTHR37419:SF8">
    <property type="entry name" value="TOXIN YJJJ"/>
    <property type="match status" value="1"/>
</dbReference>
<dbReference type="GO" id="GO:0004674">
    <property type="term" value="F:protein serine/threonine kinase activity"/>
    <property type="evidence" value="ECO:0007669"/>
    <property type="project" value="TreeGrafter"/>
</dbReference>
<evidence type="ECO:0000256" key="2">
    <source>
        <dbReference type="ARBA" id="ARBA00022679"/>
    </source>
</evidence>
<evidence type="ECO:0000313" key="6">
    <source>
        <dbReference type="Proteomes" id="UP000283762"/>
    </source>
</evidence>
<evidence type="ECO:0000313" key="5">
    <source>
        <dbReference type="EMBL" id="RHF71307.1"/>
    </source>
</evidence>
<gene>
    <name evidence="5" type="ORF">DW668_15160</name>
</gene>